<organism evidence="3 4">
    <name type="scientific">Galleria mellonella</name>
    <name type="common">Greater wax moth</name>
    <dbReference type="NCBI Taxonomy" id="7137"/>
    <lineage>
        <taxon>Eukaryota</taxon>
        <taxon>Metazoa</taxon>
        <taxon>Ecdysozoa</taxon>
        <taxon>Arthropoda</taxon>
        <taxon>Hexapoda</taxon>
        <taxon>Insecta</taxon>
        <taxon>Pterygota</taxon>
        <taxon>Neoptera</taxon>
        <taxon>Endopterygota</taxon>
        <taxon>Lepidoptera</taxon>
        <taxon>Glossata</taxon>
        <taxon>Ditrysia</taxon>
        <taxon>Pyraloidea</taxon>
        <taxon>Pyralidae</taxon>
        <taxon>Galleriinae</taxon>
        <taxon>Galleria</taxon>
    </lineage>
</organism>
<evidence type="ECO:0000313" key="4">
    <source>
        <dbReference type="RefSeq" id="XP_026765285.2"/>
    </source>
</evidence>
<dbReference type="GeneID" id="113523501"/>
<gene>
    <name evidence="4" type="primary">LOC113523501</name>
</gene>
<feature type="compositionally biased region" description="Basic and acidic residues" evidence="1">
    <location>
        <begin position="41"/>
        <end position="50"/>
    </location>
</feature>
<evidence type="ECO:0000256" key="1">
    <source>
        <dbReference type="SAM" id="MobiDB-lite"/>
    </source>
</evidence>
<dbReference type="AlphaFoldDB" id="A0A6J1X6N7"/>
<feature type="transmembrane region" description="Helical" evidence="2">
    <location>
        <begin position="128"/>
        <end position="153"/>
    </location>
</feature>
<evidence type="ECO:0000256" key="2">
    <source>
        <dbReference type="SAM" id="Phobius"/>
    </source>
</evidence>
<keyword evidence="2" id="KW-0812">Transmembrane</keyword>
<keyword evidence="3" id="KW-1185">Reference proteome</keyword>
<sequence length="184" mass="21143">MSSDDCQIQNIYRYSRKTLKKNRRAQEHELHSPRENLNVEMNERSPRSDLRNDDFVYSSPGCSCEVDQEADAANILHKKCPVINLAQQQLQRLLDETDKLLSDNPRCSRPLHDFLYSCKELLLKQNKYILLVLIAVAFIFGILLGAATCGSYLGRYNSPILTCIDNFFISETYPIGYDNFLSIV</sequence>
<protein>
    <submittedName>
        <fullName evidence="4">Uncharacterized protein LOC113523501</fullName>
    </submittedName>
</protein>
<keyword evidence="2" id="KW-1133">Transmembrane helix</keyword>
<feature type="region of interest" description="Disordered" evidence="1">
    <location>
        <begin position="22"/>
        <end position="50"/>
    </location>
</feature>
<proteinExistence type="predicted"/>
<dbReference type="KEGG" id="gmw:113523501"/>
<feature type="compositionally biased region" description="Basic and acidic residues" evidence="1">
    <location>
        <begin position="24"/>
        <end position="34"/>
    </location>
</feature>
<reference evidence="4" key="1">
    <citation type="submission" date="2025-08" db="UniProtKB">
        <authorList>
            <consortium name="RefSeq"/>
        </authorList>
    </citation>
    <scope>IDENTIFICATION</scope>
    <source>
        <tissue evidence="4">Whole larvae</tissue>
    </source>
</reference>
<keyword evidence="2" id="KW-0472">Membrane</keyword>
<dbReference type="InParanoid" id="A0A6J1X6N7"/>
<name>A0A6J1X6N7_GALME</name>
<accession>A0A6J1X6N7</accession>
<dbReference type="Proteomes" id="UP001652740">
    <property type="component" value="Unplaced"/>
</dbReference>
<evidence type="ECO:0000313" key="3">
    <source>
        <dbReference type="Proteomes" id="UP001652740"/>
    </source>
</evidence>
<dbReference type="RefSeq" id="XP_026765285.2">
    <property type="nucleotide sequence ID" value="XM_026909484.3"/>
</dbReference>